<protein>
    <submittedName>
        <fullName evidence="2">Elongation of very long chain fatty acids protein</fullName>
    </submittedName>
</protein>
<sequence>MVWEEMVQLYNHTFENADPRVTNWPMMQSPLPTLIICLSYVYVVKYLGPNLMKNREPLDIR</sequence>
<accession>A0A087V1F3</accession>
<dbReference type="OrthoDB" id="6417812at2759"/>
<keyword evidence="1" id="KW-0812">Transmembrane</keyword>
<reference evidence="2 3" key="1">
    <citation type="submission" date="2013-11" db="EMBL/GenBank/DDBJ databases">
        <title>Genome sequencing of Stegodyphus mimosarum.</title>
        <authorList>
            <person name="Bechsgaard J."/>
        </authorList>
    </citation>
    <scope>NUCLEOTIDE SEQUENCE [LARGE SCALE GENOMIC DNA]</scope>
</reference>
<dbReference type="STRING" id="407821.A0A087V1F3"/>
<dbReference type="OMA" id="VWEEMVQ"/>
<evidence type="ECO:0000313" key="2">
    <source>
        <dbReference type="EMBL" id="KFM83442.1"/>
    </source>
</evidence>
<evidence type="ECO:0000256" key="1">
    <source>
        <dbReference type="SAM" id="Phobius"/>
    </source>
</evidence>
<keyword evidence="3" id="KW-1185">Reference proteome</keyword>
<keyword evidence="1" id="KW-0472">Membrane</keyword>
<name>A0A087V1F3_STEMI</name>
<proteinExistence type="predicted"/>
<organism evidence="2 3">
    <name type="scientific">Stegodyphus mimosarum</name>
    <name type="common">African social velvet spider</name>
    <dbReference type="NCBI Taxonomy" id="407821"/>
    <lineage>
        <taxon>Eukaryota</taxon>
        <taxon>Metazoa</taxon>
        <taxon>Ecdysozoa</taxon>
        <taxon>Arthropoda</taxon>
        <taxon>Chelicerata</taxon>
        <taxon>Arachnida</taxon>
        <taxon>Araneae</taxon>
        <taxon>Araneomorphae</taxon>
        <taxon>Entelegynae</taxon>
        <taxon>Eresoidea</taxon>
        <taxon>Eresidae</taxon>
        <taxon>Stegodyphus</taxon>
    </lineage>
</organism>
<gene>
    <name evidence="2" type="ORF">X975_05014</name>
</gene>
<dbReference type="EMBL" id="KL822213">
    <property type="protein sequence ID" value="KFM83442.1"/>
    <property type="molecule type" value="Genomic_DNA"/>
</dbReference>
<dbReference type="Proteomes" id="UP000054359">
    <property type="component" value="Unassembled WGS sequence"/>
</dbReference>
<feature type="transmembrane region" description="Helical" evidence="1">
    <location>
        <begin position="29"/>
        <end position="48"/>
    </location>
</feature>
<evidence type="ECO:0000313" key="3">
    <source>
        <dbReference type="Proteomes" id="UP000054359"/>
    </source>
</evidence>
<feature type="non-terminal residue" evidence="2">
    <location>
        <position position="61"/>
    </location>
</feature>
<keyword evidence="1" id="KW-1133">Transmembrane helix</keyword>
<dbReference type="AlphaFoldDB" id="A0A087V1F3"/>